<keyword evidence="7 8" id="KW-0472">Membrane</keyword>
<evidence type="ECO:0000256" key="3">
    <source>
        <dbReference type="ARBA" id="ARBA00022519"/>
    </source>
</evidence>
<feature type="transmembrane region" description="Helical" evidence="8">
    <location>
        <begin position="116"/>
        <end position="139"/>
    </location>
</feature>
<dbReference type="InterPro" id="IPR017850">
    <property type="entry name" value="Alkaline_phosphatase_core_sf"/>
</dbReference>
<dbReference type="RefSeq" id="WP_248939542.1">
    <property type="nucleotide sequence ID" value="NZ_JAKIKS010000020.1"/>
</dbReference>
<dbReference type="GO" id="GO:0016740">
    <property type="term" value="F:transferase activity"/>
    <property type="evidence" value="ECO:0007669"/>
    <property type="project" value="UniProtKB-KW"/>
</dbReference>
<dbReference type="Pfam" id="PF08019">
    <property type="entry name" value="EptA_B_N"/>
    <property type="match status" value="1"/>
</dbReference>
<evidence type="ECO:0000256" key="2">
    <source>
        <dbReference type="ARBA" id="ARBA00022475"/>
    </source>
</evidence>
<comment type="caution">
    <text evidence="11">The sequence shown here is derived from an EMBL/GenBank/DDBJ whole genome shotgun (WGS) entry which is preliminary data.</text>
</comment>
<dbReference type="InterPro" id="IPR000917">
    <property type="entry name" value="Sulfatase_N"/>
</dbReference>
<keyword evidence="6 8" id="KW-1133">Transmembrane helix</keyword>
<sequence>MFDNVRSISSNKFVLLLSFYYLVIFNIPFFEAVKTGIDNQGDVNWLFVLSIPLLLLMLLNVLFSLFTIKYITKPFFILLTIISSLVFYSSVKYGIIFDTNMIQNIVETTQSEASTYFNTSSIVYFFLTGGIPCFLIYKVNIVYQSFFKEMLIKLGCLFFFLLGIVAIVAVFYQNYAAFGRNNDLLKRLIIPTYVVGSTIKYVNEHYFTQPIPYQALGTDAVVSPHQGKKPNLIVMVLGETARAKNYEYYGYDRPTNAYTKEMGLITFQNMTSCGTATAVSVPCMFSHFDRSDYQLRKAQSQDTILDVLTYVSIDVQWFDNDSGCKGVCNKVNHMMITKENSPKECTTQSCFDEALLTQLDIALAKAKKKNTLIVLHLMGSHGPTYYLRYPKAFRQFLPDCQRSDIQNCNQQELVNTYDNTILYTDYIISKVIQKLKIYNQSFDTGMIYMSDHGESLGEKGLYLHGAPYSIAPTEQIHIPFLSWFSDAFYQKNRLDKTCLQALSQKGTFSHDNLFDSLLGIFNVKTQEYHQKQDVFSQCRL</sequence>
<evidence type="ECO:0000256" key="7">
    <source>
        <dbReference type="ARBA" id="ARBA00023136"/>
    </source>
</evidence>
<reference evidence="11 12" key="1">
    <citation type="submission" date="2022-01" db="EMBL/GenBank/DDBJ databases">
        <title>Whole genome-based taxonomy of the Shewanellaceae.</title>
        <authorList>
            <person name="Martin-Rodriguez A.J."/>
        </authorList>
    </citation>
    <scope>NUCLEOTIDE SEQUENCE [LARGE SCALE GENOMIC DNA]</scope>
    <source>
        <strain evidence="11 12">DSM 17177</strain>
    </source>
</reference>
<dbReference type="EMBL" id="JAKIKS010000020">
    <property type="protein sequence ID" value="MCL1124261.1"/>
    <property type="molecule type" value="Genomic_DNA"/>
</dbReference>
<dbReference type="Gene3D" id="3.40.720.10">
    <property type="entry name" value="Alkaline Phosphatase, subunit A"/>
    <property type="match status" value="1"/>
</dbReference>
<accession>A0ABT0L979</accession>
<keyword evidence="12" id="KW-1185">Reference proteome</keyword>
<keyword evidence="5 8" id="KW-0812">Transmembrane</keyword>
<comment type="subcellular location">
    <subcellularLocation>
        <location evidence="1">Cell inner membrane</location>
        <topology evidence="1">Multi-pass membrane protein</topology>
    </subcellularLocation>
</comment>
<name>A0ABT0L979_9GAMM</name>
<dbReference type="SUPFAM" id="SSF53649">
    <property type="entry name" value="Alkaline phosphatase-like"/>
    <property type="match status" value="1"/>
</dbReference>
<dbReference type="Pfam" id="PF00884">
    <property type="entry name" value="Sulfatase"/>
    <property type="match status" value="1"/>
</dbReference>
<keyword evidence="2" id="KW-1003">Cell membrane</keyword>
<gene>
    <name evidence="11" type="ORF">L2764_07200</name>
</gene>
<feature type="transmembrane region" description="Helical" evidence="8">
    <location>
        <begin position="45"/>
        <end position="68"/>
    </location>
</feature>
<dbReference type="NCBIfam" id="NF028537">
    <property type="entry name" value="P_eth_NH2_trans"/>
    <property type="match status" value="1"/>
</dbReference>
<keyword evidence="3" id="KW-0997">Cell inner membrane</keyword>
<protein>
    <submittedName>
        <fullName evidence="11">Phosphoethanolamine--lipid A transferase</fullName>
    </submittedName>
</protein>
<dbReference type="InterPro" id="IPR040423">
    <property type="entry name" value="PEA_transferase"/>
</dbReference>
<feature type="transmembrane region" description="Helical" evidence="8">
    <location>
        <begin position="12"/>
        <end position="33"/>
    </location>
</feature>
<dbReference type="PANTHER" id="PTHR30443:SF0">
    <property type="entry name" value="PHOSPHOETHANOLAMINE TRANSFERASE EPTA"/>
    <property type="match status" value="1"/>
</dbReference>
<proteinExistence type="predicted"/>
<organism evidence="11 12">
    <name type="scientific">Shewanella surugensis</name>
    <dbReference type="NCBI Taxonomy" id="212020"/>
    <lineage>
        <taxon>Bacteria</taxon>
        <taxon>Pseudomonadati</taxon>
        <taxon>Pseudomonadota</taxon>
        <taxon>Gammaproteobacteria</taxon>
        <taxon>Alteromonadales</taxon>
        <taxon>Shewanellaceae</taxon>
        <taxon>Shewanella</taxon>
    </lineage>
</organism>
<feature type="domain" description="Sulfatase N-terminal" evidence="9">
    <location>
        <begin position="233"/>
        <end position="522"/>
    </location>
</feature>
<dbReference type="CDD" id="cd16017">
    <property type="entry name" value="LptA"/>
    <property type="match status" value="1"/>
</dbReference>
<dbReference type="Proteomes" id="UP001203423">
    <property type="component" value="Unassembled WGS sequence"/>
</dbReference>
<feature type="transmembrane region" description="Helical" evidence="8">
    <location>
        <begin position="151"/>
        <end position="172"/>
    </location>
</feature>
<evidence type="ECO:0000256" key="8">
    <source>
        <dbReference type="SAM" id="Phobius"/>
    </source>
</evidence>
<evidence type="ECO:0000256" key="1">
    <source>
        <dbReference type="ARBA" id="ARBA00004429"/>
    </source>
</evidence>
<feature type="domain" description="Phosphoethanolamine transferase N-terminal" evidence="10">
    <location>
        <begin position="55"/>
        <end position="206"/>
    </location>
</feature>
<evidence type="ECO:0000256" key="5">
    <source>
        <dbReference type="ARBA" id="ARBA00022692"/>
    </source>
</evidence>
<dbReference type="InterPro" id="IPR058130">
    <property type="entry name" value="PEA_transf_C"/>
</dbReference>
<evidence type="ECO:0000313" key="12">
    <source>
        <dbReference type="Proteomes" id="UP001203423"/>
    </source>
</evidence>
<keyword evidence="4 11" id="KW-0808">Transferase</keyword>
<dbReference type="PANTHER" id="PTHR30443">
    <property type="entry name" value="INNER MEMBRANE PROTEIN"/>
    <property type="match status" value="1"/>
</dbReference>
<evidence type="ECO:0000313" key="11">
    <source>
        <dbReference type="EMBL" id="MCL1124261.1"/>
    </source>
</evidence>
<evidence type="ECO:0000256" key="4">
    <source>
        <dbReference type="ARBA" id="ARBA00022679"/>
    </source>
</evidence>
<evidence type="ECO:0000259" key="9">
    <source>
        <dbReference type="Pfam" id="PF00884"/>
    </source>
</evidence>
<dbReference type="InterPro" id="IPR012549">
    <property type="entry name" value="EptA-like_N"/>
</dbReference>
<evidence type="ECO:0000256" key="6">
    <source>
        <dbReference type="ARBA" id="ARBA00022989"/>
    </source>
</evidence>
<feature type="transmembrane region" description="Helical" evidence="8">
    <location>
        <begin position="75"/>
        <end position="96"/>
    </location>
</feature>
<evidence type="ECO:0000259" key="10">
    <source>
        <dbReference type="Pfam" id="PF08019"/>
    </source>
</evidence>